<comment type="subcellular location">
    <subcellularLocation>
        <location evidence="1">Membrane</location>
        <topology evidence="1">Multi-pass membrane protein</topology>
    </subcellularLocation>
</comment>
<gene>
    <name evidence="8" type="ORF">EJ05DRAFT_503213</name>
</gene>
<feature type="region of interest" description="Disordered" evidence="6">
    <location>
        <begin position="1"/>
        <end position="32"/>
    </location>
</feature>
<protein>
    <recommendedName>
        <fullName evidence="10">Acetate transporter</fullName>
    </recommendedName>
</protein>
<evidence type="ECO:0000313" key="9">
    <source>
        <dbReference type="Proteomes" id="UP000799437"/>
    </source>
</evidence>
<evidence type="ECO:0000256" key="5">
    <source>
        <dbReference type="ARBA" id="ARBA00023136"/>
    </source>
</evidence>
<feature type="transmembrane region" description="Helical" evidence="7">
    <location>
        <begin position="134"/>
        <end position="154"/>
    </location>
</feature>
<accession>A0A6A6W1F2</accession>
<proteinExistence type="inferred from homology"/>
<dbReference type="EMBL" id="ML996577">
    <property type="protein sequence ID" value="KAF2755760.1"/>
    <property type="molecule type" value="Genomic_DNA"/>
</dbReference>
<dbReference type="PANTHER" id="PTHR31123:SF7">
    <property type="entry name" value="MARVEL DOMAIN-CONTAINING PROTEIN"/>
    <property type="match status" value="1"/>
</dbReference>
<dbReference type="GO" id="GO:0005886">
    <property type="term" value="C:plasma membrane"/>
    <property type="evidence" value="ECO:0007669"/>
    <property type="project" value="TreeGrafter"/>
</dbReference>
<organism evidence="8 9">
    <name type="scientific">Pseudovirgaria hyperparasitica</name>
    <dbReference type="NCBI Taxonomy" id="470096"/>
    <lineage>
        <taxon>Eukaryota</taxon>
        <taxon>Fungi</taxon>
        <taxon>Dikarya</taxon>
        <taxon>Ascomycota</taxon>
        <taxon>Pezizomycotina</taxon>
        <taxon>Dothideomycetes</taxon>
        <taxon>Dothideomycetes incertae sedis</taxon>
        <taxon>Acrospermales</taxon>
        <taxon>Acrospermaceae</taxon>
        <taxon>Pseudovirgaria</taxon>
    </lineage>
</organism>
<dbReference type="Proteomes" id="UP000799437">
    <property type="component" value="Unassembled WGS sequence"/>
</dbReference>
<reference evidence="8" key="1">
    <citation type="journal article" date="2020" name="Stud. Mycol.">
        <title>101 Dothideomycetes genomes: a test case for predicting lifestyles and emergence of pathogens.</title>
        <authorList>
            <person name="Haridas S."/>
            <person name="Albert R."/>
            <person name="Binder M."/>
            <person name="Bloem J."/>
            <person name="Labutti K."/>
            <person name="Salamov A."/>
            <person name="Andreopoulos B."/>
            <person name="Baker S."/>
            <person name="Barry K."/>
            <person name="Bills G."/>
            <person name="Bluhm B."/>
            <person name="Cannon C."/>
            <person name="Castanera R."/>
            <person name="Culley D."/>
            <person name="Daum C."/>
            <person name="Ezra D."/>
            <person name="Gonzalez J."/>
            <person name="Henrissat B."/>
            <person name="Kuo A."/>
            <person name="Liang C."/>
            <person name="Lipzen A."/>
            <person name="Lutzoni F."/>
            <person name="Magnuson J."/>
            <person name="Mondo S."/>
            <person name="Nolan M."/>
            <person name="Ohm R."/>
            <person name="Pangilinan J."/>
            <person name="Park H.-J."/>
            <person name="Ramirez L."/>
            <person name="Alfaro M."/>
            <person name="Sun H."/>
            <person name="Tritt A."/>
            <person name="Yoshinaga Y."/>
            <person name="Zwiers L.-H."/>
            <person name="Turgeon B."/>
            <person name="Goodwin S."/>
            <person name="Spatafora J."/>
            <person name="Crous P."/>
            <person name="Grigoriev I."/>
        </authorList>
    </citation>
    <scope>NUCLEOTIDE SEQUENCE</scope>
    <source>
        <strain evidence="8">CBS 121739</strain>
    </source>
</reference>
<keyword evidence="3 7" id="KW-0812">Transmembrane</keyword>
<keyword evidence="9" id="KW-1185">Reference proteome</keyword>
<comment type="similarity">
    <text evidence="2">Belongs to the acetate uptake transporter (AceTr) (TC 2.A.96) family.</text>
</comment>
<keyword evidence="4 7" id="KW-1133">Transmembrane helix</keyword>
<dbReference type="InterPro" id="IPR051633">
    <property type="entry name" value="AceTr"/>
</dbReference>
<dbReference type="InterPro" id="IPR000791">
    <property type="entry name" value="Gpr1/Fun34/SatP-like"/>
</dbReference>
<keyword evidence="5 7" id="KW-0472">Membrane</keyword>
<feature type="transmembrane region" description="Helical" evidence="7">
    <location>
        <begin position="68"/>
        <end position="88"/>
    </location>
</feature>
<feature type="transmembrane region" description="Helical" evidence="7">
    <location>
        <begin position="94"/>
        <end position="113"/>
    </location>
</feature>
<feature type="transmembrane region" description="Helical" evidence="7">
    <location>
        <begin position="194"/>
        <end position="216"/>
    </location>
</feature>
<evidence type="ECO:0000256" key="6">
    <source>
        <dbReference type="SAM" id="MobiDB-lite"/>
    </source>
</evidence>
<dbReference type="GeneID" id="54488443"/>
<evidence type="ECO:0000256" key="2">
    <source>
        <dbReference type="ARBA" id="ARBA00005587"/>
    </source>
</evidence>
<evidence type="ECO:0000256" key="3">
    <source>
        <dbReference type="ARBA" id="ARBA00022692"/>
    </source>
</evidence>
<dbReference type="AlphaFoldDB" id="A0A6A6W1F2"/>
<dbReference type="RefSeq" id="XP_033598211.1">
    <property type="nucleotide sequence ID" value="XM_033747389.1"/>
</dbReference>
<dbReference type="OrthoDB" id="3648309at2759"/>
<dbReference type="GO" id="GO:0015123">
    <property type="term" value="F:acetate transmembrane transporter activity"/>
    <property type="evidence" value="ECO:0007669"/>
    <property type="project" value="TreeGrafter"/>
</dbReference>
<dbReference type="PANTHER" id="PTHR31123">
    <property type="entry name" value="ACCUMULATION OF DYADS PROTEIN 2-RELATED"/>
    <property type="match status" value="1"/>
</dbReference>
<evidence type="ECO:0008006" key="10">
    <source>
        <dbReference type="Google" id="ProtNLM"/>
    </source>
</evidence>
<feature type="transmembrane region" description="Helical" evidence="7">
    <location>
        <begin position="160"/>
        <end position="182"/>
    </location>
</feature>
<evidence type="ECO:0000256" key="1">
    <source>
        <dbReference type="ARBA" id="ARBA00004141"/>
    </source>
</evidence>
<evidence type="ECO:0000313" key="8">
    <source>
        <dbReference type="EMBL" id="KAF2755760.1"/>
    </source>
</evidence>
<evidence type="ECO:0000256" key="4">
    <source>
        <dbReference type="ARBA" id="ARBA00022989"/>
    </source>
</evidence>
<evidence type="ECO:0000256" key="7">
    <source>
        <dbReference type="SAM" id="Phobius"/>
    </source>
</evidence>
<name>A0A6A6W1F2_9PEZI</name>
<sequence length="238" mass="25935">MQWRAEKPTKVQSDLEHQAPKNNHAPAEGGPRPLGSGTSLAIGGFATTLTTLSLSLMEWRGVTTTNVYIGNFFFVAALGLLITAQWEMAFARNGLAYSIFSAFGLFYGGYGAIITPSFGVQEAYGGDMREYNNALGFFVILWTVFVLMFLIAVLPTNLVYILIFVFVELAFLFIAVSYFAAADGYAEASTATKKVGGVMAFLAGLVGWYLTLHLLINDTIIELPLGDTSRYFAKSRKA</sequence>
<dbReference type="Pfam" id="PF01184">
    <property type="entry name" value="Gpr1_Fun34_YaaH"/>
    <property type="match status" value="1"/>
</dbReference>
<feature type="compositionally biased region" description="Basic and acidic residues" evidence="6">
    <location>
        <begin position="1"/>
        <end position="19"/>
    </location>
</feature>